<organism evidence="2 3">
    <name type="scientific">Mycena chlorophos</name>
    <name type="common">Agaric fungus</name>
    <name type="synonym">Agaricus chlorophos</name>
    <dbReference type="NCBI Taxonomy" id="658473"/>
    <lineage>
        <taxon>Eukaryota</taxon>
        <taxon>Fungi</taxon>
        <taxon>Dikarya</taxon>
        <taxon>Basidiomycota</taxon>
        <taxon>Agaricomycotina</taxon>
        <taxon>Agaricomycetes</taxon>
        <taxon>Agaricomycetidae</taxon>
        <taxon>Agaricales</taxon>
        <taxon>Marasmiineae</taxon>
        <taxon>Mycenaceae</taxon>
        <taxon>Mycena</taxon>
    </lineage>
</organism>
<keyword evidence="3" id="KW-1185">Reference proteome</keyword>
<evidence type="ECO:0000313" key="2">
    <source>
        <dbReference type="EMBL" id="GAT59382.1"/>
    </source>
</evidence>
<sequence>MSGDPKKSDATASSGDGMHYTINQAEYEKAVAALTKYICETNEYDKFSSKPVMKFTMNPATLAAVSSKAHELGAEIHNEMKKNPDTRPGRKDLVMHTSIKVSQDSQAAYLEACIRQHLEKGPTAKKRTPKKPAQKQTPSKRGGKKNAPIPTEWEVEQLRRIQEKRRRLAQLQAEADSEESGDELEEEDEDASGVIEKSNLIPSPSISPPAYKIRPPPKYWTAAHDQNATAASASPSSPFFGQLSACVFATPQPQGPAAQPQSPAAQPQGPAAEIDAGPAAPSTSRPSRFFGHWHDYPAVLASLRPPADSASPAAASSTSPAASSLPPFSFATAHFVRPESEEKGPKYILVKAEELQEMHCKATTIVEKSERLGAPGPLMRVMHELANNLGEARELGNAASVAVEEVMCKKIKQEAQ</sequence>
<dbReference type="Proteomes" id="UP000815677">
    <property type="component" value="Unassembled WGS sequence"/>
</dbReference>
<evidence type="ECO:0000313" key="3">
    <source>
        <dbReference type="Proteomes" id="UP000815677"/>
    </source>
</evidence>
<dbReference type="EMBL" id="DF849860">
    <property type="protein sequence ID" value="GAT59382.1"/>
    <property type="molecule type" value="Genomic_DNA"/>
</dbReference>
<feature type="compositionally biased region" description="Low complexity" evidence="1">
    <location>
        <begin position="251"/>
        <end position="272"/>
    </location>
</feature>
<feature type="region of interest" description="Disordered" evidence="1">
    <location>
        <begin position="169"/>
        <end position="212"/>
    </location>
</feature>
<gene>
    <name evidence="2" type="ORF">MCHLO_15677</name>
</gene>
<protein>
    <submittedName>
        <fullName evidence="2">Uncharacterized protein</fullName>
    </submittedName>
</protein>
<feature type="compositionally biased region" description="Acidic residues" evidence="1">
    <location>
        <begin position="175"/>
        <end position="191"/>
    </location>
</feature>
<proteinExistence type="predicted"/>
<evidence type="ECO:0000256" key="1">
    <source>
        <dbReference type="SAM" id="MobiDB-lite"/>
    </source>
</evidence>
<name>A0ABQ0M812_MYCCL</name>
<feature type="region of interest" description="Disordered" evidence="1">
    <location>
        <begin position="251"/>
        <end position="288"/>
    </location>
</feature>
<feature type="region of interest" description="Disordered" evidence="1">
    <location>
        <begin position="119"/>
        <end position="155"/>
    </location>
</feature>
<feature type="compositionally biased region" description="Basic residues" evidence="1">
    <location>
        <begin position="123"/>
        <end position="133"/>
    </location>
</feature>
<reference evidence="2" key="1">
    <citation type="submission" date="2014-09" db="EMBL/GenBank/DDBJ databases">
        <title>Genome sequence of the luminous mushroom Mycena chlorophos for searching fungal bioluminescence genes.</title>
        <authorList>
            <person name="Tanaka Y."/>
            <person name="Kasuga D."/>
            <person name="Oba Y."/>
            <person name="Hase S."/>
            <person name="Sato K."/>
            <person name="Oba Y."/>
            <person name="Sakakibara Y."/>
        </authorList>
    </citation>
    <scope>NUCLEOTIDE SEQUENCE</scope>
</reference>
<accession>A0ABQ0M812</accession>